<protein>
    <submittedName>
        <fullName evidence="1">CLUMA_CG012935, isoform A</fullName>
    </submittedName>
</protein>
<evidence type="ECO:0000313" key="1">
    <source>
        <dbReference type="EMBL" id="CRK99623.1"/>
    </source>
</evidence>
<organism evidence="1 2">
    <name type="scientific">Clunio marinus</name>
    <dbReference type="NCBI Taxonomy" id="568069"/>
    <lineage>
        <taxon>Eukaryota</taxon>
        <taxon>Metazoa</taxon>
        <taxon>Ecdysozoa</taxon>
        <taxon>Arthropoda</taxon>
        <taxon>Hexapoda</taxon>
        <taxon>Insecta</taxon>
        <taxon>Pterygota</taxon>
        <taxon>Neoptera</taxon>
        <taxon>Endopterygota</taxon>
        <taxon>Diptera</taxon>
        <taxon>Nematocera</taxon>
        <taxon>Chironomoidea</taxon>
        <taxon>Chironomidae</taxon>
        <taxon>Clunio</taxon>
    </lineage>
</organism>
<sequence>MRNCEGGKAILFICLVNDLITKFELKVGEEKISYNTYAHDDDDDKRKRDENNFPFAYGCYGENS</sequence>
<reference evidence="1" key="1">
    <citation type="submission" date="2015-04" db="EMBL/GenBank/DDBJ databases">
        <authorList>
            <person name="Syromyatnikov M.Y."/>
            <person name="Popov V.N."/>
        </authorList>
    </citation>
    <scope>NUCLEOTIDE SEQUENCE [LARGE SCALE GENOMIC DNA]</scope>
</reference>
<gene>
    <name evidence="1" type="ORF">CLUMA_CG012935</name>
</gene>
<evidence type="ECO:0000313" key="2">
    <source>
        <dbReference type="Proteomes" id="UP000183832"/>
    </source>
</evidence>
<dbReference type="Proteomes" id="UP000183832">
    <property type="component" value="Unassembled WGS sequence"/>
</dbReference>
<accession>A0A1J1IH85</accession>
<keyword evidence="2" id="KW-1185">Reference proteome</keyword>
<proteinExistence type="predicted"/>
<dbReference type="EMBL" id="CVRI01000051">
    <property type="protein sequence ID" value="CRK99623.1"/>
    <property type="molecule type" value="Genomic_DNA"/>
</dbReference>
<name>A0A1J1IH85_9DIPT</name>
<dbReference type="AlphaFoldDB" id="A0A1J1IH85"/>